<feature type="compositionally biased region" description="Polar residues" evidence="1">
    <location>
        <begin position="376"/>
        <end position="388"/>
    </location>
</feature>
<gene>
    <name evidence="2" type="ORF">DFA_06930</name>
</gene>
<dbReference type="PANTHER" id="PTHR46948">
    <property type="entry name" value="RIBONUCLEASE P PROTEIN SUBUNIT P38"/>
    <property type="match status" value="1"/>
</dbReference>
<feature type="region of interest" description="Disordered" evidence="1">
    <location>
        <begin position="158"/>
        <end position="181"/>
    </location>
</feature>
<feature type="compositionally biased region" description="Low complexity" evidence="1">
    <location>
        <begin position="30"/>
        <end position="58"/>
    </location>
</feature>
<feature type="region of interest" description="Disordered" evidence="1">
    <location>
        <begin position="352"/>
        <end position="388"/>
    </location>
</feature>
<organism evidence="2 3">
    <name type="scientific">Cavenderia fasciculata</name>
    <name type="common">Slime mold</name>
    <name type="synonym">Dictyostelium fasciculatum</name>
    <dbReference type="NCBI Taxonomy" id="261658"/>
    <lineage>
        <taxon>Eukaryota</taxon>
        <taxon>Amoebozoa</taxon>
        <taxon>Evosea</taxon>
        <taxon>Eumycetozoa</taxon>
        <taxon>Dictyostelia</taxon>
        <taxon>Acytosteliales</taxon>
        <taxon>Cavenderiaceae</taxon>
        <taxon>Cavenderia</taxon>
    </lineage>
</organism>
<dbReference type="PANTHER" id="PTHR46948:SF1">
    <property type="entry name" value="RIBONUCLEASE P PROTEIN SUBUNIT P38"/>
    <property type="match status" value="1"/>
</dbReference>
<name>F4PX25_CACFS</name>
<dbReference type="InterPro" id="IPR042848">
    <property type="entry name" value="Rpp38"/>
</dbReference>
<protein>
    <submittedName>
        <fullName evidence="2">Uncharacterized protein</fullName>
    </submittedName>
</protein>
<dbReference type="EMBL" id="GL883013">
    <property type="protein sequence ID" value="EGG19828.1"/>
    <property type="molecule type" value="Genomic_DNA"/>
</dbReference>
<dbReference type="RefSeq" id="XP_004358174.1">
    <property type="nucleotide sequence ID" value="XM_004358117.1"/>
</dbReference>
<feature type="region of interest" description="Disordered" evidence="1">
    <location>
        <begin position="23"/>
        <end position="109"/>
    </location>
</feature>
<dbReference type="AlphaFoldDB" id="F4PX25"/>
<feature type="compositionally biased region" description="Low complexity" evidence="1">
    <location>
        <begin position="158"/>
        <end position="177"/>
    </location>
</feature>
<dbReference type="OrthoDB" id="20109at2759"/>
<dbReference type="Proteomes" id="UP000007797">
    <property type="component" value="Unassembled WGS sequence"/>
</dbReference>
<dbReference type="GeneID" id="14871825"/>
<dbReference type="GO" id="GO:0000172">
    <property type="term" value="C:ribonuclease MRP complex"/>
    <property type="evidence" value="ECO:0007669"/>
    <property type="project" value="InterPro"/>
</dbReference>
<sequence>MNAQEKKIQQTVMGMNAVKFIASPPTAMIQQQSSPQQHQQQQQNKQQQNKQKQQQQQQNRKKKSEPKPKYKQTVSTPFLITQSLPNIPSQQDTSSSKDTSSSVSPPLNDLSMFIGKLKGILENDVKRMNQLKVMRKQTWKPIRTLRVQLYKLKKQIKQQQTNKKGKQQQQQKTTTTNEEGEKKIEQILKEIKKLQDERTDNHITTTPPIYKHLLIGVNEVTKALEKCDANNQSIALVFIGKGQITEHLILMSYMRQIALAQFTADQYKEIKSSINLKSSQAVAFLSSIFDDDEETSSSTTTTTPEYKQQLQQLRELVTSGKELFKQKVIDSLPFVPSKITAKYLPCQIIDAGYTRPNAGQNPKKNNYCKKPKEKPSTSNPATAQKYNK</sequence>
<keyword evidence="3" id="KW-1185">Reference proteome</keyword>
<evidence type="ECO:0000256" key="1">
    <source>
        <dbReference type="SAM" id="MobiDB-lite"/>
    </source>
</evidence>
<evidence type="ECO:0000313" key="2">
    <source>
        <dbReference type="EMBL" id="EGG19828.1"/>
    </source>
</evidence>
<accession>F4PX25</accession>
<dbReference type="GO" id="GO:0001682">
    <property type="term" value="P:tRNA 5'-leader removal"/>
    <property type="evidence" value="ECO:0007669"/>
    <property type="project" value="InterPro"/>
</dbReference>
<dbReference type="GO" id="GO:0005655">
    <property type="term" value="C:nucleolar ribonuclease P complex"/>
    <property type="evidence" value="ECO:0007669"/>
    <property type="project" value="InterPro"/>
</dbReference>
<dbReference type="KEGG" id="dfa:DFA_06930"/>
<proteinExistence type="predicted"/>
<feature type="compositionally biased region" description="Low complexity" evidence="1">
    <location>
        <begin position="89"/>
        <end position="104"/>
    </location>
</feature>
<evidence type="ECO:0000313" key="3">
    <source>
        <dbReference type="Proteomes" id="UP000007797"/>
    </source>
</evidence>
<reference evidence="3" key="1">
    <citation type="journal article" date="2011" name="Genome Res.">
        <title>Phylogeny-wide analysis of social amoeba genomes highlights ancient origins for complex intercellular communication.</title>
        <authorList>
            <person name="Heidel A.J."/>
            <person name="Lawal H.M."/>
            <person name="Felder M."/>
            <person name="Schilde C."/>
            <person name="Helps N.R."/>
            <person name="Tunggal B."/>
            <person name="Rivero F."/>
            <person name="John U."/>
            <person name="Schleicher M."/>
            <person name="Eichinger L."/>
            <person name="Platzer M."/>
            <person name="Noegel A.A."/>
            <person name="Schaap P."/>
            <person name="Gloeckner G."/>
        </authorList>
    </citation>
    <scope>NUCLEOTIDE SEQUENCE [LARGE SCALE GENOMIC DNA]</scope>
    <source>
        <strain evidence="3">SH3</strain>
    </source>
</reference>
<feature type="compositionally biased region" description="Polar residues" evidence="1">
    <location>
        <begin position="72"/>
        <end position="88"/>
    </location>
</feature>